<protein>
    <submittedName>
        <fullName evidence="1">Uncharacterized protein</fullName>
    </submittedName>
</protein>
<comment type="caution">
    <text evidence="1">The sequence shown here is derived from an EMBL/GenBank/DDBJ whole genome shotgun (WGS) entry which is preliminary data.</text>
</comment>
<dbReference type="EMBL" id="SSMQ01000019">
    <property type="protein sequence ID" value="TKD06383.1"/>
    <property type="molecule type" value="Genomic_DNA"/>
</dbReference>
<keyword evidence="2" id="KW-1185">Reference proteome</keyword>
<dbReference type="AlphaFoldDB" id="A0A4U1JCW2"/>
<dbReference type="Proteomes" id="UP000309215">
    <property type="component" value="Unassembled WGS sequence"/>
</dbReference>
<dbReference type="RefSeq" id="WP_136930523.1">
    <property type="nucleotide sequence ID" value="NZ_SSMQ01000019.1"/>
</dbReference>
<sequence length="269" mass="29938">MAPMPCKRYRIPLLGNPHENVALRNKYKAAFGGACYTSAGPTPTFDCFYKPSQMTPKGKACTDAQKIPEVFGAAPYDKGYECQEVQGTKDWWLQVGPDPAIKIDIYYLDAPLETSLIDVNGVPTAINGPYRNLPEPSKVIPGKDFHCYHIDGVKQKERLLQVNRDAHKGDAGEGEIHSDLAGFEYECDGPGKLQCIEPLVLQEPSQGYDKNRAEVHHVVRARDLRGCDWGTNSNKNAVVISAKLNNYLKNKYPTKEEVDWVNAVPPYTP</sequence>
<evidence type="ECO:0000313" key="2">
    <source>
        <dbReference type="Proteomes" id="UP000309215"/>
    </source>
</evidence>
<reference evidence="1 2" key="1">
    <citation type="submission" date="2019-04" db="EMBL/GenBank/DDBJ databases">
        <authorList>
            <person name="Li Y."/>
            <person name="Wang J."/>
        </authorList>
    </citation>
    <scope>NUCLEOTIDE SEQUENCE [LARGE SCALE GENOMIC DNA]</scope>
    <source>
        <strain evidence="1 2">DSM 14668</strain>
    </source>
</reference>
<organism evidence="1 2">
    <name type="scientific">Polyangium fumosum</name>
    <dbReference type="NCBI Taxonomy" id="889272"/>
    <lineage>
        <taxon>Bacteria</taxon>
        <taxon>Pseudomonadati</taxon>
        <taxon>Myxococcota</taxon>
        <taxon>Polyangia</taxon>
        <taxon>Polyangiales</taxon>
        <taxon>Polyangiaceae</taxon>
        <taxon>Polyangium</taxon>
    </lineage>
</organism>
<proteinExistence type="predicted"/>
<name>A0A4U1JCW2_9BACT</name>
<dbReference type="OrthoDB" id="5528282at2"/>
<gene>
    <name evidence="1" type="ORF">E8A74_19365</name>
</gene>
<evidence type="ECO:0000313" key="1">
    <source>
        <dbReference type="EMBL" id="TKD06383.1"/>
    </source>
</evidence>
<accession>A0A4U1JCW2</accession>